<sequence>MEKLKPEQAMELLRKSGIEVTVDQAALILEFMRLLAGILVVNYLKKPFPPNGF</sequence>
<evidence type="ECO:0000313" key="2">
    <source>
        <dbReference type="Proteomes" id="UP001501436"/>
    </source>
</evidence>
<reference evidence="2" key="1">
    <citation type="journal article" date="2019" name="Int. J. Syst. Evol. Microbiol.">
        <title>The Global Catalogue of Microorganisms (GCM) 10K type strain sequencing project: providing services to taxonomists for standard genome sequencing and annotation.</title>
        <authorList>
            <consortium name="The Broad Institute Genomics Platform"/>
            <consortium name="The Broad Institute Genome Sequencing Center for Infectious Disease"/>
            <person name="Wu L."/>
            <person name="Ma J."/>
        </authorList>
    </citation>
    <scope>NUCLEOTIDE SEQUENCE [LARGE SCALE GENOMIC DNA]</scope>
    <source>
        <strain evidence="2">JCM 18283</strain>
    </source>
</reference>
<name>A0ABP9G6Z1_9SPHI</name>
<evidence type="ECO:0000313" key="1">
    <source>
        <dbReference type="EMBL" id="GAA4930354.1"/>
    </source>
</evidence>
<keyword evidence="2" id="KW-1185">Reference proteome</keyword>
<comment type="caution">
    <text evidence="1">The sequence shown here is derived from an EMBL/GenBank/DDBJ whole genome shotgun (WGS) entry which is preliminary data.</text>
</comment>
<protein>
    <submittedName>
        <fullName evidence="1">Uncharacterized protein</fullName>
    </submittedName>
</protein>
<organism evidence="1 2">
    <name type="scientific">Mucilaginibacter defluvii</name>
    <dbReference type="NCBI Taxonomy" id="1196019"/>
    <lineage>
        <taxon>Bacteria</taxon>
        <taxon>Pseudomonadati</taxon>
        <taxon>Bacteroidota</taxon>
        <taxon>Sphingobacteriia</taxon>
        <taxon>Sphingobacteriales</taxon>
        <taxon>Sphingobacteriaceae</taxon>
        <taxon>Mucilaginibacter</taxon>
    </lineage>
</organism>
<proteinExistence type="predicted"/>
<dbReference type="RefSeq" id="WP_345334113.1">
    <property type="nucleotide sequence ID" value="NZ_BAABJI010000004.1"/>
</dbReference>
<dbReference type="Proteomes" id="UP001501436">
    <property type="component" value="Unassembled WGS sequence"/>
</dbReference>
<dbReference type="EMBL" id="BAABJI010000004">
    <property type="protein sequence ID" value="GAA4930354.1"/>
    <property type="molecule type" value="Genomic_DNA"/>
</dbReference>
<gene>
    <name evidence="1" type="ORF">GCM10023313_39010</name>
</gene>
<accession>A0ABP9G6Z1</accession>